<evidence type="ECO:0000313" key="3">
    <source>
        <dbReference type="EMBL" id="MPM89389.1"/>
    </source>
</evidence>
<sequence length="209" mass="22654">MQGVIAAETANNACIGGAIIPLLSLGIPGSPPAAMLLGALVLHGIQPGPMLSIERPEFIPMVSAIIFLSTIAMWILGMFLIKFVVKVIKISPSLFMPIVGMLCFMGAYALGLKVFNLYLMVPIGIFCYFLGKMDYPIAPLVIGVILGPMVDQNLRRGLMVSQGSLMPLITRPFALMLVIVIVLMFVSQSRIYKATMAKLTSAILRKKKR</sequence>
<organism evidence="3">
    <name type="scientific">bioreactor metagenome</name>
    <dbReference type="NCBI Taxonomy" id="1076179"/>
    <lineage>
        <taxon>unclassified sequences</taxon>
        <taxon>metagenomes</taxon>
        <taxon>ecological metagenomes</taxon>
    </lineage>
</organism>
<name>A0A645DJA0_9ZZZZ</name>
<dbReference type="InterPro" id="IPR002823">
    <property type="entry name" value="DUF112_TM"/>
</dbReference>
<dbReference type="Pfam" id="PF01970">
    <property type="entry name" value="TctA"/>
    <property type="match status" value="1"/>
</dbReference>
<dbReference type="AlphaFoldDB" id="A0A645DJA0"/>
<dbReference type="EMBL" id="VSSQ01036819">
    <property type="protein sequence ID" value="MPM89389.1"/>
    <property type="molecule type" value="Genomic_DNA"/>
</dbReference>
<protein>
    <recommendedName>
        <fullName evidence="2">DUF112 domain-containing protein</fullName>
    </recommendedName>
</protein>
<accession>A0A645DJA0</accession>
<comment type="caution">
    <text evidence="3">The sequence shown here is derived from an EMBL/GenBank/DDBJ whole genome shotgun (WGS) entry which is preliminary data.</text>
</comment>
<dbReference type="PANTHER" id="PTHR35342:SF5">
    <property type="entry name" value="TRICARBOXYLIC TRANSPORT PROTEIN"/>
    <property type="match status" value="1"/>
</dbReference>
<feature type="transmembrane region" description="Helical" evidence="1">
    <location>
        <begin position="93"/>
        <end position="111"/>
    </location>
</feature>
<feature type="transmembrane region" description="Helical" evidence="1">
    <location>
        <begin position="58"/>
        <end position="81"/>
    </location>
</feature>
<feature type="domain" description="DUF112" evidence="2">
    <location>
        <begin position="2"/>
        <end position="142"/>
    </location>
</feature>
<proteinExistence type="predicted"/>
<evidence type="ECO:0000256" key="1">
    <source>
        <dbReference type="SAM" id="Phobius"/>
    </source>
</evidence>
<reference evidence="3" key="1">
    <citation type="submission" date="2019-08" db="EMBL/GenBank/DDBJ databases">
        <authorList>
            <person name="Kucharzyk K."/>
            <person name="Murdoch R.W."/>
            <person name="Higgins S."/>
            <person name="Loffler F."/>
        </authorList>
    </citation>
    <scope>NUCLEOTIDE SEQUENCE</scope>
</reference>
<feature type="transmembrane region" description="Helical" evidence="1">
    <location>
        <begin position="117"/>
        <end position="147"/>
    </location>
</feature>
<dbReference type="PANTHER" id="PTHR35342">
    <property type="entry name" value="TRICARBOXYLIC TRANSPORT PROTEIN"/>
    <property type="match status" value="1"/>
</dbReference>
<gene>
    <name evidence="3" type="ORF">SDC9_136498</name>
</gene>
<keyword evidence="1" id="KW-0812">Transmembrane</keyword>
<keyword evidence="1" id="KW-0472">Membrane</keyword>
<feature type="transmembrane region" description="Helical" evidence="1">
    <location>
        <begin position="168"/>
        <end position="186"/>
    </location>
</feature>
<keyword evidence="1" id="KW-1133">Transmembrane helix</keyword>
<evidence type="ECO:0000259" key="2">
    <source>
        <dbReference type="Pfam" id="PF01970"/>
    </source>
</evidence>